<dbReference type="Gene3D" id="2.40.50.100">
    <property type="match status" value="1"/>
</dbReference>
<evidence type="ECO:0000256" key="3">
    <source>
        <dbReference type="SAM" id="Coils"/>
    </source>
</evidence>
<reference evidence="8 9" key="1">
    <citation type="submission" date="2024-04" db="EMBL/GenBank/DDBJ databases">
        <title>WGS of bacteria from Torrens River.</title>
        <authorList>
            <person name="Wyrsch E.R."/>
            <person name="Drigo B."/>
        </authorList>
    </citation>
    <scope>NUCLEOTIDE SEQUENCE [LARGE SCALE GENOMIC DNA]</scope>
    <source>
        <strain evidence="8 9">TWI391</strain>
    </source>
</reference>
<dbReference type="SUPFAM" id="SSF111369">
    <property type="entry name" value="HlyD-like secretion proteins"/>
    <property type="match status" value="1"/>
</dbReference>
<keyword evidence="9" id="KW-1185">Reference proteome</keyword>
<dbReference type="InterPro" id="IPR058625">
    <property type="entry name" value="MdtA-like_BSH"/>
</dbReference>
<evidence type="ECO:0000259" key="4">
    <source>
        <dbReference type="Pfam" id="PF25876"/>
    </source>
</evidence>
<dbReference type="RefSeq" id="WP_132772676.1">
    <property type="nucleotide sequence ID" value="NZ_JAOQNK010000001.1"/>
</dbReference>
<dbReference type="PROSITE" id="PS51257">
    <property type="entry name" value="PROKAR_LIPOPROTEIN"/>
    <property type="match status" value="1"/>
</dbReference>
<dbReference type="InterPro" id="IPR058626">
    <property type="entry name" value="MdtA-like_b-barrel"/>
</dbReference>
<sequence length="381" mass="40454">MNKKHLLAAFFIGTTLIWQSCGNKDAQKQQAAQQAERVVPVSIATATEEIVTGNQTYPATVKPLNEADLFAEVSGYVTQIFVTDGASVSKGQKLYEIDGTRYAAALDQARANLKIAQSNLDRVQTDLNRYQALADKDAIAKQTLDYAKTDLANQKAQILGAQAAVTTAQTNLNRSTIRAPFAGIVGISDVRLGALVNPGTTRLNTVSSINPVAVEIQVSERDIPQFVNLQKSGSAAQIGAVLPDGTEYTAPGRIATIDRAVDPQTGTIRVRANFDNPGNVLRAGMNLSLNIKTNSATEEIVIPYKAVQDQLGVFNVYVVGDSSKAEQRKVDLGLKLGDKVVVKSGLKVGEKIVVDGIMNVQTGVKVAEAPAAAPDAAAPKK</sequence>
<gene>
    <name evidence="8" type="ORF">ABE541_16450</name>
</gene>
<name>A0ABV0BVM1_9SPHI</name>
<feature type="domain" description="Multidrug resistance protein MdtA-like C-terminal permuted SH3" evidence="7">
    <location>
        <begin position="300"/>
        <end position="357"/>
    </location>
</feature>
<evidence type="ECO:0000313" key="8">
    <source>
        <dbReference type="EMBL" id="MEN5378854.1"/>
    </source>
</evidence>
<feature type="domain" description="Multidrug resistance protein MdtA-like alpha-helical hairpin" evidence="4">
    <location>
        <begin position="106"/>
        <end position="173"/>
    </location>
</feature>
<dbReference type="Pfam" id="PF25876">
    <property type="entry name" value="HH_MFP_RND"/>
    <property type="match status" value="1"/>
</dbReference>
<feature type="domain" description="Multidrug resistance protein MdtA-like barrel-sandwich hybrid" evidence="5">
    <location>
        <begin position="66"/>
        <end position="205"/>
    </location>
</feature>
<comment type="subcellular location">
    <subcellularLocation>
        <location evidence="1">Cell envelope</location>
    </subcellularLocation>
</comment>
<comment type="caution">
    <text evidence="8">The sequence shown here is derived from an EMBL/GenBank/DDBJ whole genome shotgun (WGS) entry which is preliminary data.</text>
</comment>
<evidence type="ECO:0000259" key="6">
    <source>
        <dbReference type="Pfam" id="PF25944"/>
    </source>
</evidence>
<dbReference type="PANTHER" id="PTHR30158">
    <property type="entry name" value="ACRA/E-RELATED COMPONENT OF DRUG EFFLUX TRANSPORTER"/>
    <property type="match status" value="1"/>
</dbReference>
<proteinExistence type="inferred from homology"/>
<keyword evidence="3" id="KW-0175">Coiled coil</keyword>
<organism evidence="8 9">
    <name type="scientific">Sphingobacterium kitahiroshimense</name>
    <dbReference type="NCBI Taxonomy" id="470446"/>
    <lineage>
        <taxon>Bacteria</taxon>
        <taxon>Pseudomonadati</taxon>
        <taxon>Bacteroidota</taxon>
        <taxon>Sphingobacteriia</taxon>
        <taxon>Sphingobacteriales</taxon>
        <taxon>Sphingobacteriaceae</taxon>
        <taxon>Sphingobacterium</taxon>
    </lineage>
</organism>
<comment type="similarity">
    <text evidence="2">Belongs to the membrane fusion protein (MFP) (TC 8.A.1) family.</text>
</comment>
<dbReference type="Gene3D" id="2.40.30.170">
    <property type="match status" value="1"/>
</dbReference>
<accession>A0ABV0BVM1</accession>
<dbReference type="EMBL" id="JBDJNQ010000008">
    <property type="protein sequence ID" value="MEN5378854.1"/>
    <property type="molecule type" value="Genomic_DNA"/>
</dbReference>
<evidence type="ECO:0000259" key="7">
    <source>
        <dbReference type="Pfam" id="PF25967"/>
    </source>
</evidence>
<protein>
    <submittedName>
        <fullName evidence="8">Efflux RND transporter periplasmic adaptor subunit</fullName>
    </submittedName>
</protein>
<evidence type="ECO:0000259" key="5">
    <source>
        <dbReference type="Pfam" id="PF25917"/>
    </source>
</evidence>
<dbReference type="InterPro" id="IPR058624">
    <property type="entry name" value="MdtA-like_HH"/>
</dbReference>
<dbReference type="InterPro" id="IPR058627">
    <property type="entry name" value="MdtA-like_C"/>
</dbReference>
<dbReference type="Pfam" id="PF25967">
    <property type="entry name" value="RND-MFP_C"/>
    <property type="match status" value="1"/>
</dbReference>
<dbReference type="NCBIfam" id="TIGR01730">
    <property type="entry name" value="RND_mfp"/>
    <property type="match status" value="1"/>
</dbReference>
<dbReference type="Gene3D" id="1.10.287.470">
    <property type="entry name" value="Helix hairpin bin"/>
    <property type="match status" value="1"/>
</dbReference>
<dbReference type="Proteomes" id="UP001409291">
    <property type="component" value="Unassembled WGS sequence"/>
</dbReference>
<evidence type="ECO:0000313" key="9">
    <source>
        <dbReference type="Proteomes" id="UP001409291"/>
    </source>
</evidence>
<dbReference type="Pfam" id="PF25917">
    <property type="entry name" value="BSH_RND"/>
    <property type="match status" value="1"/>
</dbReference>
<dbReference type="Pfam" id="PF25944">
    <property type="entry name" value="Beta-barrel_RND"/>
    <property type="match status" value="1"/>
</dbReference>
<feature type="domain" description="Multidrug resistance protein MdtA-like beta-barrel" evidence="6">
    <location>
        <begin position="211"/>
        <end position="293"/>
    </location>
</feature>
<dbReference type="InterPro" id="IPR006143">
    <property type="entry name" value="RND_pump_MFP"/>
</dbReference>
<feature type="coiled-coil region" evidence="3">
    <location>
        <begin position="106"/>
        <end position="133"/>
    </location>
</feature>
<evidence type="ECO:0000256" key="2">
    <source>
        <dbReference type="ARBA" id="ARBA00009477"/>
    </source>
</evidence>
<evidence type="ECO:0000256" key="1">
    <source>
        <dbReference type="ARBA" id="ARBA00004196"/>
    </source>
</evidence>
<dbReference type="Gene3D" id="2.40.420.20">
    <property type="match status" value="1"/>
</dbReference>